<dbReference type="VEuPathDB" id="TriTrypDB:TcBrA4_0056280"/>
<accession>A0A2V2VJ29</accession>
<dbReference type="VEuPathDB" id="TriTrypDB:TCDM_13847"/>
<comment type="caution">
    <text evidence="1">The sequence shown here is derived from an EMBL/GenBank/DDBJ whole genome shotgun (WGS) entry which is preliminary data.</text>
</comment>
<name>A0A2V2VJ29_TRYCR</name>
<evidence type="ECO:0000313" key="1">
    <source>
        <dbReference type="EMBL" id="PWU96331.1"/>
    </source>
</evidence>
<dbReference type="VEuPathDB" id="TriTrypDB:TcCLB.506925.60"/>
<protein>
    <submittedName>
        <fullName evidence="1">Uncharacterized protein</fullName>
    </submittedName>
</protein>
<organism evidence="1 2">
    <name type="scientific">Trypanosoma cruzi</name>
    <dbReference type="NCBI Taxonomy" id="5693"/>
    <lineage>
        <taxon>Eukaryota</taxon>
        <taxon>Discoba</taxon>
        <taxon>Euglenozoa</taxon>
        <taxon>Kinetoplastea</taxon>
        <taxon>Metakinetoplastina</taxon>
        <taxon>Trypanosomatida</taxon>
        <taxon>Trypanosomatidae</taxon>
        <taxon>Trypanosoma</taxon>
        <taxon>Schizotrypanum</taxon>
    </lineage>
</organism>
<dbReference type="VEuPathDB" id="TriTrypDB:BCY84_03199"/>
<dbReference type="VEuPathDB" id="TriTrypDB:TcYC6_0075040"/>
<dbReference type="EMBL" id="PRFA01000019">
    <property type="protein sequence ID" value="PWU96331.1"/>
    <property type="molecule type" value="Genomic_DNA"/>
</dbReference>
<dbReference type="Proteomes" id="UP000246121">
    <property type="component" value="Unassembled WGS sequence"/>
</dbReference>
<reference evidence="1 2" key="1">
    <citation type="journal article" date="2018" name="Microb. Genom.">
        <title>Expanding an expanded genome: long-read sequencing of Trypanosoma cruzi.</title>
        <authorList>
            <person name="Berna L."/>
            <person name="Rodriguez M."/>
            <person name="Chiribao M.L."/>
            <person name="Parodi-Talice A."/>
            <person name="Pita S."/>
            <person name="Rijo G."/>
            <person name="Alvarez-Valin F."/>
            <person name="Robello C."/>
        </authorList>
    </citation>
    <scope>NUCLEOTIDE SEQUENCE [LARGE SCALE GENOMIC DNA]</scope>
    <source>
        <strain evidence="1 2">Dm28c</strain>
    </source>
</reference>
<evidence type="ECO:0000313" key="2">
    <source>
        <dbReference type="Proteomes" id="UP000246121"/>
    </source>
</evidence>
<dbReference type="VEuPathDB" id="TriTrypDB:TcG_02726"/>
<gene>
    <name evidence="1" type="ORF">C4B63_19g706c</name>
</gene>
<dbReference type="VEuPathDB" id="TriTrypDB:TcCL_ESM02464"/>
<dbReference type="VEuPathDB" id="TriTrypDB:C3747_9g1288c"/>
<proteinExistence type="predicted"/>
<sequence>MSGPVVNAEAALARCIEAMHDTLQASVADALPQSTELSEVSGAAVEIVDTAAQRLEWELGVERQRIDRLVGGLNQHFSVLEHAVSSLPDVPVASIDRDIETLNAEASSLAQAIVAAYDEAESLAAQLEHEINFQPVPSI</sequence>
<dbReference type="VEuPathDB" id="TriTrypDB:C4B63_19g706c"/>
<dbReference type="OrthoDB" id="270625at2759"/>
<dbReference type="AlphaFoldDB" id="A0A2V2VJ29"/>